<dbReference type="AlphaFoldDB" id="A0A7W7F623"/>
<evidence type="ECO:0000313" key="3">
    <source>
        <dbReference type="Proteomes" id="UP000566324"/>
    </source>
</evidence>
<keyword evidence="1" id="KW-0472">Membrane</keyword>
<dbReference type="RefSeq" id="WP_184067997.1">
    <property type="nucleotide sequence ID" value="NZ_JACHNZ010000017.1"/>
</dbReference>
<organism evidence="2 3">
    <name type="scientific">Sphingosinicella soli</name>
    <dbReference type="NCBI Taxonomy" id="333708"/>
    <lineage>
        <taxon>Bacteria</taxon>
        <taxon>Pseudomonadati</taxon>
        <taxon>Pseudomonadota</taxon>
        <taxon>Alphaproteobacteria</taxon>
        <taxon>Sphingomonadales</taxon>
        <taxon>Sphingosinicellaceae</taxon>
        <taxon>Sphingosinicella</taxon>
    </lineage>
</organism>
<keyword evidence="1" id="KW-1133">Transmembrane helix</keyword>
<dbReference type="Proteomes" id="UP000566324">
    <property type="component" value="Unassembled WGS sequence"/>
</dbReference>
<evidence type="ECO:0008006" key="4">
    <source>
        <dbReference type="Google" id="ProtNLM"/>
    </source>
</evidence>
<accession>A0A7W7F623</accession>
<gene>
    <name evidence="2" type="ORF">GGQ98_001709</name>
</gene>
<feature type="transmembrane region" description="Helical" evidence="1">
    <location>
        <begin position="70"/>
        <end position="89"/>
    </location>
</feature>
<protein>
    <recommendedName>
        <fullName evidence="4">5-bromo-4-chloroindolyl phosphate hydrolysis protein</fullName>
    </recommendedName>
</protein>
<comment type="caution">
    <text evidence="2">The sequence shown here is derived from an EMBL/GenBank/DDBJ whole genome shotgun (WGS) entry which is preliminary data.</text>
</comment>
<evidence type="ECO:0000313" key="2">
    <source>
        <dbReference type="EMBL" id="MBB4632090.1"/>
    </source>
</evidence>
<evidence type="ECO:0000256" key="1">
    <source>
        <dbReference type="SAM" id="Phobius"/>
    </source>
</evidence>
<keyword evidence="1" id="KW-0812">Transmembrane</keyword>
<sequence>MAREVSDILKRADDMFGRLARTPEGRAAVMRRARRHTQSLMRRVTNAGIAVVVVVVAALLFGIFVGPLGINGLLLLALAALGLGGFFLLRTPRIDMPTTQAMKSADLAAIPRRVEDWLERQRRNLPSRAAKQVDEILLRLEVLGEQLGQVTSGQPIAGDARRLIGEHLPRLVDTYLKVPQAYRASGSEAEKQLLDGLVTIADELRRLSEQLVRGDLDALAVEGKFLEQRYRENGTLT</sequence>
<dbReference type="EMBL" id="JACHNZ010000017">
    <property type="protein sequence ID" value="MBB4632090.1"/>
    <property type="molecule type" value="Genomic_DNA"/>
</dbReference>
<name>A0A7W7F623_9SPHN</name>
<reference evidence="2 3" key="1">
    <citation type="submission" date="2020-08" db="EMBL/GenBank/DDBJ databases">
        <title>Genomic Encyclopedia of Type Strains, Phase IV (KMG-IV): sequencing the most valuable type-strain genomes for metagenomic binning, comparative biology and taxonomic classification.</title>
        <authorList>
            <person name="Goeker M."/>
        </authorList>
    </citation>
    <scope>NUCLEOTIDE SEQUENCE [LARGE SCALE GENOMIC DNA]</scope>
    <source>
        <strain evidence="2 3">DSM 17328</strain>
    </source>
</reference>
<keyword evidence="3" id="KW-1185">Reference proteome</keyword>
<proteinExistence type="predicted"/>
<feature type="transmembrane region" description="Helical" evidence="1">
    <location>
        <begin position="44"/>
        <end position="64"/>
    </location>
</feature>